<feature type="compositionally biased region" description="Basic and acidic residues" evidence="4">
    <location>
        <begin position="251"/>
        <end position="263"/>
    </location>
</feature>
<feature type="compositionally biased region" description="Polar residues" evidence="4">
    <location>
        <begin position="339"/>
        <end position="356"/>
    </location>
</feature>
<feature type="region of interest" description="Disordered" evidence="4">
    <location>
        <begin position="362"/>
        <end position="382"/>
    </location>
</feature>
<sequence>MSSDEDLQKYNETTSKDLRIVETKRKTQEALNRVLNKKLVSGKVTTLSTSGEDKQSTYVKYTSAQLGNSTDAEGRQLSRQRIIKVTDEHVDPMLPSSFQIRKAPPGPQTDSIVPVLHNNDGNADLSKTDQKKWNITPAVSNWKNTKGFIIGIENRVLNSAQRGTSLTPAQIERSTKKFTTLSDALKEAEKKAKEDLAMRSSWRKQKVIEKSTDTKERLSKLAEEARKSRQYDQNLQGMSKQERREERRRRAQEELKRDKTTTRDKIRRLAKDQGREVSDRVLMSVTEAFKKKQDEAVFDSSIYLKSGSNATNQDEDKVYDTPLFSQEAVLSDVYRTRNSHSQSGLNSKSSVTESNYTAMTFVKETDTSEIEEKEEHSSHNMK</sequence>
<dbReference type="Pfam" id="PF02731">
    <property type="entry name" value="SKIP_SNW"/>
    <property type="match status" value="1"/>
</dbReference>
<dbReference type="EMBL" id="SELW01000218">
    <property type="protein sequence ID" value="TID30032.1"/>
    <property type="molecule type" value="Genomic_DNA"/>
</dbReference>
<comment type="caution">
    <text evidence="6">The sequence shown here is derived from an EMBL/GenBank/DDBJ whole genome shotgun (WGS) entry which is preliminary data.</text>
</comment>
<dbReference type="InterPro" id="IPR017862">
    <property type="entry name" value="SKI-int_prot_SKIP"/>
</dbReference>
<dbReference type="InterPro" id="IPR004015">
    <property type="entry name" value="SKI-int_prot_SKIP_SNW-dom"/>
</dbReference>
<name>A0A4T0X511_9ASCO</name>
<accession>A0A4T0X511</accession>
<evidence type="ECO:0000256" key="2">
    <source>
        <dbReference type="ARBA" id="ARBA00022160"/>
    </source>
</evidence>
<keyword evidence="3" id="KW-0508">mRNA splicing</keyword>
<comment type="subcellular location">
    <subcellularLocation>
        <location evidence="3">Nucleus</location>
    </subcellularLocation>
</comment>
<reference evidence="6 7" key="1">
    <citation type="journal article" date="2019" name="Front. Genet.">
        <title>Whole-Genome Sequencing of the Opportunistic Yeast Pathogen Candida inconspicua Uncovers Its Hybrid Origin.</title>
        <authorList>
            <person name="Mixao V."/>
            <person name="Hansen A.P."/>
            <person name="Saus E."/>
            <person name="Boekhout T."/>
            <person name="Lass-Florl C."/>
            <person name="Gabaldon T."/>
        </authorList>
    </citation>
    <scope>NUCLEOTIDE SEQUENCE [LARGE SCALE GENOMIC DNA]</scope>
    <source>
        <strain evidence="6 7">CBS 180</strain>
    </source>
</reference>
<feature type="region of interest" description="Disordered" evidence="4">
    <location>
        <begin position="223"/>
        <end position="263"/>
    </location>
</feature>
<evidence type="ECO:0000256" key="1">
    <source>
        <dbReference type="ARBA" id="ARBA00010197"/>
    </source>
</evidence>
<dbReference type="Proteomes" id="UP000307173">
    <property type="component" value="Unassembled WGS sequence"/>
</dbReference>
<feature type="compositionally biased region" description="Basic and acidic residues" evidence="4">
    <location>
        <begin position="373"/>
        <end position="382"/>
    </location>
</feature>
<keyword evidence="3" id="KW-0507">mRNA processing</keyword>
<dbReference type="STRING" id="52247.A0A4T0X511"/>
<evidence type="ECO:0000259" key="5">
    <source>
        <dbReference type="Pfam" id="PF02731"/>
    </source>
</evidence>
<dbReference type="PANTHER" id="PTHR12096">
    <property type="entry name" value="NUCLEAR PROTEIN SKIP-RELATED"/>
    <property type="match status" value="1"/>
</dbReference>
<feature type="region of interest" description="Disordered" evidence="4">
    <location>
        <begin position="337"/>
        <end position="356"/>
    </location>
</feature>
<dbReference type="GO" id="GO:0000398">
    <property type="term" value="P:mRNA splicing, via spliceosome"/>
    <property type="evidence" value="ECO:0007669"/>
    <property type="project" value="InterPro"/>
</dbReference>
<keyword evidence="7" id="KW-1185">Reference proteome</keyword>
<dbReference type="AlphaFoldDB" id="A0A4T0X511"/>
<keyword evidence="3" id="KW-0539">Nucleus</keyword>
<gene>
    <name evidence="6" type="ORF">CANINC_001401</name>
</gene>
<evidence type="ECO:0000313" key="7">
    <source>
        <dbReference type="Proteomes" id="UP000307173"/>
    </source>
</evidence>
<feature type="domain" description="SKI-interacting protein SKIP SNW" evidence="5">
    <location>
        <begin position="57"/>
        <end position="229"/>
    </location>
</feature>
<organism evidence="6 7">
    <name type="scientific">Pichia inconspicua</name>
    <dbReference type="NCBI Taxonomy" id="52247"/>
    <lineage>
        <taxon>Eukaryota</taxon>
        <taxon>Fungi</taxon>
        <taxon>Dikarya</taxon>
        <taxon>Ascomycota</taxon>
        <taxon>Saccharomycotina</taxon>
        <taxon>Pichiomycetes</taxon>
        <taxon>Pichiales</taxon>
        <taxon>Pichiaceae</taxon>
        <taxon>Pichia</taxon>
    </lineage>
</organism>
<evidence type="ECO:0000313" key="6">
    <source>
        <dbReference type="EMBL" id="TID30032.1"/>
    </source>
</evidence>
<dbReference type="GO" id="GO:0005681">
    <property type="term" value="C:spliceosomal complex"/>
    <property type="evidence" value="ECO:0007669"/>
    <property type="project" value="UniProtKB-UniRule"/>
</dbReference>
<evidence type="ECO:0000256" key="3">
    <source>
        <dbReference type="RuleBase" id="RU367140"/>
    </source>
</evidence>
<keyword evidence="3" id="KW-0747">Spliceosome</keyword>
<comment type="subunit">
    <text evidence="3">Associated with the spliceosome.</text>
</comment>
<dbReference type="OrthoDB" id="666364at2759"/>
<evidence type="ECO:0000256" key="4">
    <source>
        <dbReference type="SAM" id="MobiDB-lite"/>
    </source>
</evidence>
<comment type="function">
    <text evidence="3">Involved in pre-mRNA splicing.</text>
</comment>
<proteinExistence type="inferred from homology"/>
<comment type="similarity">
    <text evidence="1 3">Belongs to the SNW family.</text>
</comment>
<protein>
    <recommendedName>
        <fullName evidence="2 3">Pre-mRNA-processing protein 45</fullName>
    </recommendedName>
</protein>